<dbReference type="Proteomes" id="UP000299102">
    <property type="component" value="Unassembled WGS sequence"/>
</dbReference>
<evidence type="ECO:0000313" key="1">
    <source>
        <dbReference type="EMBL" id="GBO99250.1"/>
    </source>
</evidence>
<sequence>MKLTHVPCFGETVRSGSWAHVGTDRRRRPDSAEADLESLLCTTSPTPRRVSAISYDPDLAPPFDSDSSFDLDQVLSSMQFYEIDSL</sequence>
<gene>
    <name evidence="1" type="ORF">EVAR_525_1</name>
</gene>
<dbReference type="AlphaFoldDB" id="A0A4C1SDR5"/>
<keyword evidence="2" id="KW-1185">Reference proteome</keyword>
<reference evidence="1 2" key="1">
    <citation type="journal article" date="2019" name="Commun. Biol.">
        <title>The bagworm genome reveals a unique fibroin gene that provides high tensile strength.</title>
        <authorList>
            <person name="Kono N."/>
            <person name="Nakamura H."/>
            <person name="Ohtoshi R."/>
            <person name="Tomita M."/>
            <person name="Numata K."/>
            <person name="Arakawa K."/>
        </authorList>
    </citation>
    <scope>NUCLEOTIDE SEQUENCE [LARGE SCALE GENOMIC DNA]</scope>
</reference>
<proteinExistence type="predicted"/>
<accession>A0A4C1SDR5</accession>
<comment type="caution">
    <text evidence="1">The sequence shown here is derived from an EMBL/GenBank/DDBJ whole genome shotgun (WGS) entry which is preliminary data.</text>
</comment>
<dbReference type="EMBL" id="BGZK01000002">
    <property type="protein sequence ID" value="GBO99250.1"/>
    <property type="molecule type" value="Genomic_DNA"/>
</dbReference>
<evidence type="ECO:0000313" key="2">
    <source>
        <dbReference type="Proteomes" id="UP000299102"/>
    </source>
</evidence>
<protein>
    <submittedName>
        <fullName evidence="1">Uncharacterized protein</fullName>
    </submittedName>
</protein>
<organism evidence="1 2">
    <name type="scientific">Eumeta variegata</name>
    <name type="common">Bagworm moth</name>
    <name type="synonym">Eumeta japonica</name>
    <dbReference type="NCBI Taxonomy" id="151549"/>
    <lineage>
        <taxon>Eukaryota</taxon>
        <taxon>Metazoa</taxon>
        <taxon>Ecdysozoa</taxon>
        <taxon>Arthropoda</taxon>
        <taxon>Hexapoda</taxon>
        <taxon>Insecta</taxon>
        <taxon>Pterygota</taxon>
        <taxon>Neoptera</taxon>
        <taxon>Endopterygota</taxon>
        <taxon>Lepidoptera</taxon>
        <taxon>Glossata</taxon>
        <taxon>Ditrysia</taxon>
        <taxon>Tineoidea</taxon>
        <taxon>Psychidae</taxon>
        <taxon>Oiketicinae</taxon>
        <taxon>Eumeta</taxon>
    </lineage>
</organism>
<name>A0A4C1SDR5_EUMVA</name>